<proteinExistence type="predicted"/>
<feature type="region of interest" description="Disordered" evidence="1">
    <location>
        <begin position="1"/>
        <end position="31"/>
    </location>
</feature>
<gene>
    <name evidence="2" type="ORF">METZ01_LOCUS56512</name>
</gene>
<dbReference type="AlphaFoldDB" id="A0A381SK58"/>
<dbReference type="PANTHER" id="PTHR35024">
    <property type="entry name" value="HYPOTHETICAL CYTOSOLIC PROTEIN"/>
    <property type="match status" value="1"/>
</dbReference>
<evidence type="ECO:0000256" key="1">
    <source>
        <dbReference type="SAM" id="MobiDB-lite"/>
    </source>
</evidence>
<reference evidence="2" key="1">
    <citation type="submission" date="2018-05" db="EMBL/GenBank/DDBJ databases">
        <authorList>
            <person name="Lanie J.A."/>
            <person name="Ng W.-L."/>
            <person name="Kazmierczak K.M."/>
            <person name="Andrzejewski T.M."/>
            <person name="Davidsen T.M."/>
            <person name="Wayne K.J."/>
            <person name="Tettelin H."/>
            <person name="Glass J.I."/>
            <person name="Rusch D."/>
            <person name="Podicherti R."/>
            <person name="Tsui H.-C.T."/>
            <person name="Winkler M.E."/>
        </authorList>
    </citation>
    <scope>NUCLEOTIDE SEQUENCE</scope>
</reference>
<name>A0A381SK58_9ZZZZ</name>
<accession>A0A381SK58</accession>
<dbReference type="PANTHER" id="PTHR35024:SF4">
    <property type="entry name" value="POLYMER-FORMING CYTOSKELETAL PROTEIN"/>
    <property type="match status" value="1"/>
</dbReference>
<evidence type="ECO:0000313" key="2">
    <source>
        <dbReference type="EMBL" id="SVA03658.1"/>
    </source>
</evidence>
<sequence length="158" mass="16866">MNRLTNQNVDRPFASLTPQGRDQTEKESQPESITLLGTGITITGDIYAEEHLIINGHVEGTVTLPEHGVAVGIDGQVHGKIFAQSIKVLGRVSGQITAEVLAELRDSAYLEGRLVAPRLAIDDGAYLQATVDTTRAYIASQVARFRAGAKAGSNNDTP</sequence>
<dbReference type="EMBL" id="UINC01003135">
    <property type="protein sequence ID" value="SVA03658.1"/>
    <property type="molecule type" value="Genomic_DNA"/>
</dbReference>
<organism evidence="2">
    <name type="scientific">marine metagenome</name>
    <dbReference type="NCBI Taxonomy" id="408172"/>
    <lineage>
        <taxon>unclassified sequences</taxon>
        <taxon>metagenomes</taxon>
        <taxon>ecological metagenomes</taxon>
    </lineage>
</organism>
<protein>
    <recommendedName>
        <fullName evidence="3">Cell shape determination protein CcmA</fullName>
    </recommendedName>
</protein>
<evidence type="ECO:0008006" key="3">
    <source>
        <dbReference type="Google" id="ProtNLM"/>
    </source>
</evidence>
<dbReference type="Pfam" id="PF04519">
    <property type="entry name" value="Bactofilin"/>
    <property type="match status" value="1"/>
</dbReference>
<dbReference type="InterPro" id="IPR007607">
    <property type="entry name" value="BacA/B"/>
</dbReference>